<dbReference type="RefSeq" id="WP_067374243.1">
    <property type="nucleotide sequence ID" value="NZ_BDQI01000009.1"/>
</dbReference>
<keyword evidence="3" id="KW-0418">Kinase</keyword>
<evidence type="ECO:0000313" key="4">
    <source>
        <dbReference type="Proteomes" id="UP000217446"/>
    </source>
</evidence>
<gene>
    <name evidence="3" type="ORF">SO3561_04498</name>
</gene>
<dbReference type="InterPro" id="IPR013517">
    <property type="entry name" value="FG-GAP"/>
</dbReference>
<proteinExistence type="predicted"/>
<accession>A0A250VFJ4</accession>
<evidence type="ECO:0000313" key="3">
    <source>
        <dbReference type="EMBL" id="GAX52973.1"/>
    </source>
</evidence>
<dbReference type="PROSITE" id="PS51257">
    <property type="entry name" value="PROKAR_LIPOPROTEIN"/>
    <property type="match status" value="1"/>
</dbReference>
<evidence type="ECO:0000256" key="2">
    <source>
        <dbReference type="SAM" id="MobiDB-lite"/>
    </source>
</evidence>
<organism evidence="3 4">
    <name type="scientific">Streptomyces olivochromogenes</name>
    <dbReference type="NCBI Taxonomy" id="1963"/>
    <lineage>
        <taxon>Bacteria</taxon>
        <taxon>Bacillati</taxon>
        <taxon>Actinomycetota</taxon>
        <taxon>Actinomycetes</taxon>
        <taxon>Kitasatosporales</taxon>
        <taxon>Streptomycetaceae</taxon>
        <taxon>Streptomyces</taxon>
    </lineage>
</organism>
<dbReference type="SUPFAM" id="SSF69318">
    <property type="entry name" value="Integrin alpha N-terminal domain"/>
    <property type="match status" value="1"/>
</dbReference>
<dbReference type="Pfam" id="PF13517">
    <property type="entry name" value="FG-GAP_3"/>
    <property type="match status" value="1"/>
</dbReference>
<comment type="caution">
    <text evidence="3">The sequence shown here is derived from an EMBL/GenBank/DDBJ whole genome shotgun (WGS) entry which is preliminary data.</text>
</comment>
<name>A0A250VFJ4_STROL</name>
<feature type="region of interest" description="Disordered" evidence="2">
    <location>
        <begin position="225"/>
        <end position="247"/>
    </location>
</feature>
<keyword evidence="3" id="KW-0808">Transferase</keyword>
<dbReference type="PANTHER" id="PTHR46580:SF2">
    <property type="entry name" value="MAM DOMAIN-CONTAINING PROTEIN"/>
    <property type="match status" value="1"/>
</dbReference>
<protein>
    <submittedName>
        <fullName evidence="3">Histidine kinase</fullName>
    </submittedName>
</protein>
<dbReference type="EMBL" id="BDQI01000009">
    <property type="protein sequence ID" value="GAX52973.1"/>
    <property type="molecule type" value="Genomic_DNA"/>
</dbReference>
<evidence type="ECO:0000256" key="1">
    <source>
        <dbReference type="ARBA" id="ARBA00022729"/>
    </source>
</evidence>
<keyword evidence="4" id="KW-1185">Reference proteome</keyword>
<dbReference type="AlphaFoldDB" id="A0A250VFJ4"/>
<dbReference type="PANTHER" id="PTHR46580">
    <property type="entry name" value="SENSOR KINASE-RELATED"/>
    <property type="match status" value="1"/>
</dbReference>
<sequence length="437" mass="44043">MGGRKAGVRAGAAIGCVLLLGGCGGAGNSGSARHEPVTVAKAPAQLPVPRGKGGKSADDFNGDGLRDLVLNDLVKSPDDAHGDDAGIGIVYGAGTGAAHGLAPGARQLLNPARQAARTKGQSPAVFDAEASCDLDRDGFTDLVVSTDPPYDGQGRPPVPLQILFGSPAGLSGRAVALVIPAAARAGNDWPDQPVCGDFDGDGAEDLVVHASDGRLSYLRGPFTRKGAPRAAGKPLPSPGTVPTGPALDVNRDGYDDLLVRTAEGPATSALVLGGPAGPTRTGTALPSGIDVALGRFGRGRALDAAVGSMDGTYLRYDLPAAVRDSISTPGSVLDAGDFDGDGVSELVSSGAELRILRGRTTGLSAAGMVTVPPPARGTTRVLTVADFTGDGRADLVVRTYDGETKDTVAVYAGNKETLVTAKPTVTFSTSEFLGMDS</sequence>
<dbReference type="Gene3D" id="2.130.10.130">
    <property type="entry name" value="Integrin alpha, N-terminal"/>
    <property type="match status" value="2"/>
</dbReference>
<reference evidence="4" key="1">
    <citation type="submission" date="2017-05" db="EMBL/GenBank/DDBJ databases">
        <title>Streptomyces olivochromogenes NBRC 3561 whole genome shotgun sequence.</title>
        <authorList>
            <person name="Dohra H."/>
            <person name="Kodani S."/>
        </authorList>
    </citation>
    <scope>NUCLEOTIDE SEQUENCE [LARGE SCALE GENOMIC DNA]</scope>
    <source>
        <strain evidence="4">NBRC 3561</strain>
    </source>
</reference>
<dbReference type="GO" id="GO:0016301">
    <property type="term" value="F:kinase activity"/>
    <property type="evidence" value="ECO:0007669"/>
    <property type="project" value="UniProtKB-KW"/>
</dbReference>
<dbReference type="InterPro" id="IPR028994">
    <property type="entry name" value="Integrin_alpha_N"/>
</dbReference>
<dbReference type="STRING" id="1963.AQJ27_27255"/>
<keyword evidence="1" id="KW-0732">Signal</keyword>
<dbReference type="Proteomes" id="UP000217446">
    <property type="component" value="Unassembled WGS sequence"/>
</dbReference>